<gene>
    <name evidence="1" type="ORF">GDO81_024275</name>
</gene>
<evidence type="ECO:0000313" key="1">
    <source>
        <dbReference type="EMBL" id="KAG8550530.1"/>
    </source>
</evidence>
<evidence type="ECO:0000313" key="2">
    <source>
        <dbReference type="Proteomes" id="UP000824782"/>
    </source>
</evidence>
<comment type="caution">
    <text evidence="1">The sequence shown here is derived from an EMBL/GenBank/DDBJ whole genome shotgun (WGS) entry which is preliminary data.</text>
</comment>
<protein>
    <submittedName>
        <fullName evidence="1">Uncharacterized protein</fullName>
    </submittedName>
</protein>
<reference evidence="1" key="1">
    <citation type="thesis" date="2020" institute="ProQuest LLC" country="789 East Eisenhower Parkway, Ann Arbor, MI, USA">
        <title>Comparative Genomics and Chromosome Evolution.</title>
        <authorList>
            <person name="Mudd A.B."/>
        </authorList>
    </citation>
    <scope>NUCLEOTIDE SEQUENCE</scope>
    <source>
        <strain evidence="1">237g6f4</strain>
        <tissue evidence="1">Blood</tissue>
    </source>
</reference>
<proteinExistence type="predicted"/>
<accession>A0AAV6ZTG2</accession>
<dbReference type="EMBL" id="WNYA01000043">
    <property type="protein sequence ID" value="KAG8550530.1"/>
    <property type="molecule type" value="Genomic_DNA"/>
</dbReference>
<name>A0AAV6ZTG2_ENGPU</name>
<keyword evidence="2" id="KW-1185">Reference proteome</keyword>
<organism evidence="1 2">
    <name type="scientific">Engystomops pustulosus</name>
    <name type="common">Tungara frog</name>
    <name type="synonym">Physalaemus pustulosus</name>
    <dbReference type="NCBI Taxonomy" id="76066"/>
    <lineage>
        <taxon>Eukaryota</taxon>
        <taxon>Metazoa</taxon>
        <taxon>Chordata</taxon>
        <taxon>Craniata</taxon>
        <taxon>Vertebrata</taxon>
        <taxon>Euteleostomi</taxon>
        <taxon>Amphibia</taxon>
        <taxon>Batrachia</taxon>
        <taxon>Anura</taxon>
        <taxon>Neobatrachia</taxon>
        <taxon>Hyloidea</taxon>
        <taxon>Leptodactylidae</taxon>
        <taxon>Leiuperinae</taxon>
        <taxon>Engystomops</taxon>
    </lineage>
</organism>
<dbReference type="Proteomes" id="UP000824782">
    <property type="component" value="Unassembled WGS sequence"/>
</dbReference>
<dbReference type="AlphaFoldDB" id="A0AAV6ZTG2"/>
<sequence>MEEAMGLDILATHLDILATLASMKLLCLLQWTEWGSFTKDPYAALSPGIPNISDLWQIATGFWCTHVSESRWT</sequence>